<keyword evidence="3" id="KW-1185">Reference proteome</keyword>
<dbReference type="EMBL" id="JRKI01000012">
    <property type="protein sequence ID" value="KIZ18053.1"/>
    <property type="molecule type" value="Genomic_DNA"/>
</dbReference>
<dbReference type="PATRIC" id="fig|1240678.4.peg.2164"/>
<reference evidence="2 3" key="1">
    <citation type="submission" date="2014-09" db="EMBL/GenBank/DDBJ databases">
        <title>Draft genome sequence of Streptomyces natalensis ATCC 27448, producer of the antifungal pimaricin.</title>
        <authorList>
            <person name="Mendes M.V."/>
            <person name="Beites T."/>
            <person name="Pires S."/>
            <person name="Santos C.L."/>
            <person name="Moradas-Ferreira P."/>
        </authorList>
    </citation>
    <scope>NUCLEOTIDE SEQUENCE [LARGE SCALE GENOMIC DNA]</scope>
    <source>
        <strain evidence="2 3">ATCC 27448</strain>
    </source>
</reference>
<protein>
    <submittedName>
        <fullName evidence="2">Uncharacterized protein</fullName>
    </submittedName>
</protein>
<organism evidence="2 3">
    <name type="scientific">Streptomyces natalensis ATCC 27448</name>
    <dbReference type="NCBI Taxonomy" id="1240678"/>
    <lineage>
        <taxon>Bacteria</taxon>
        <taxon>Bacillati</taxon>
        <taxon>Actinomycetota</taxon>
        <taxon>Actinomycetes</taxon>
        <taxon>Kitasatosporales</taxon>
        <taxon>Streptomycetaceae</taxon>
        <taxon>Streptomyces</taxon>
    </lineage>
</organism>
<sequence>MIDSDSLTGDPSAASAGTVDEGFPFGRQAVADAFRECVKGTPDGGTFYVTGSPGSGRSTLLTWLFLLNQADRDDGRTDRDDSRADQDDEGTDEPRSGPLFHAALGARGRGVDDLAVAIGGQLGYETATAAELLSVIAMDERPVCVAVGDLDEAGAVPDERHTARLIESLLAPMARLPNVRLVTEGTQKWAHHFEDCVIVDIDTSDWTDRTAFDRYVAALCAFVPEAETGPQPSGAQPDAFAQAVAQAAYPNFLLAQLLVLDRVSAGAEADAAGVDVLPDGIDVEGVVARHVDRLSAESPVVADALYALALAGPAGLGGRLWRLATAAVAGRRIDAGEFATAAELCWALLQPDHDGPGGSGASGSHFALRHPAIATALLARRSPQAELQARRTLVHSLAAQVPVEAVGGGPLDDGPPDEGGPVYEGPPRPLWQRSDPVLLSELLRHASAVPKALAPLLVFPEVLLSADLEELRTVLDCSDEPAAAALRPVAALLHPVSHEQPARLQVAALQHGLNHLAAAVESAYGRLPFRALRLLPGGGDGDAAGAAAPVPLDSPDPSVLPAPPEVALTETGAVEVGQRLGDAPALRWTLHGTPCTAARAELLDGVTVVAVADREGLLQIRSADDGRLVHPIVRADEAPELLCALAGAPDPLSVCTAADRLWVVRLADGSTLAELRFGSNIAAIRRAAEHELDVDLGGFGIRLSFDLAVLRTLAGATPATSDAGY</sequence>
<dbReference type="RefSeq" id="WP_044364387.1">
    <property type="nucleotide sequence ID" value="NZ_JRKI01000012.1"/>
</dbReference>
<name>A0A0D7CPA3_9ACTN</name>
<proteinExistence type="predicted"/>
<feature type="region of interest" description="Disordered" evidence="1">
    <location>
        <begin position="72"/>
        <end position="98"/>
    </location>
</feature>
<feature type="compositionally biased region" description="Basic and acidic residues" evidence="1">
    <location>
        <begin position="72"/>
        <end position="85"/>
    </location>
</feature>
<evidence type="ECO:0000313" key="3">
    <source>
        <dbReference type="Proteomes" id="UP000032458"/>
    </source>
</evidence>
<dbReference type="AlphaFoldDB" id="A0A0D7CPA3"/>
<gene>
    <name evidence="2" type="ORF">SNA_10335</name>
</gene>
<evidence type="ECO:0000256" key="1">
    <source>
        <dbReference type="SAM" id="MobiDB-lite"/>
    </source>
</evidence>
<comment type="caution">
    <text evidence="2">The sequence shown here is derived from an EMBL/GenBank/DDBJ whole genome shotgun (WGS) entry which is preliminary data.</text>
</comment>
<feature type="region of interest" description="Disordered" evidence="1">
    <location>
        <begin position="1"/>
        <end position="22"/>
    </location>
</feature>
<accession>A0A0D7CPA3</accession>
<dbReference type="Proteomes" id="UP000032458">
    <property type="component" value="Unassembled WGS sequence"/>
</dbReference>
<evidence type="ECO:0000313" key="2">
    <source>
        <dbReference type="EMBL" id="KIZ18053.1"/>
    </source>
</evidence>